<feature type="domain" description="Alpha/beta hydrolase fold-3" evidence="3">
    <location>
        <begin position="263"/>
        <end position="309"/>
    </location>
</feature>
<protein>
    <submittedName>
        <fullName evidence="4">Alpha/beta hydrolase fold domain-containing protein</fullName>
    </submittedName>
</protein>
<feature type="compositionally biased region" description="Low complexity" evidence="2">
    <location>
        <begin position="210"/>
        <end position="227"/>
    </location>
</feature>
<dbReference type="InterPro" id="IPR029058">
    <property type="entry name" value="AB_hydrolase_fold"/>
</dbReference>
<evidence type="ECO:0000256" key="1">
    <source>
        <dbReference type="ARBA" id="ARBA00022801"/>
    </source>
</evidence>
<evidence type="ECO:0000313" key="5">
    <source>
        <dbReference type="Proteomes" id="UP000594681"/>
    </source>
</evidence>
<gene>
    <name evidence="4" type="ORF">G7Y31_02080</name>
</gene>
<dbReference type="Pfam" id="PF07859">
    <property type="entry name" value="Abhydrolase_3"/>
    <property type="match status" value="2"/>
</dbReference>
<dbReference type="InterPro" id="IPR050300">
    <property type="entry name" value="GDXG_lipolytic_enzyme"/>
</dbReference>
<dbReference type="KEGG" id="cliz:G7Y31_02080"/>
<dbReference type="GO" id="GO:0016787">
    <property type="term" value="F:hydrolase activity"/>
    <property type="evidence" value="ECO:0007669"/>
    <property type="project" value="UniProtKB-KW"/>
</dbReference>
<dbReference type="PANTHER" id="PTHR48081">
    <property type="entry name" value="AB HYDROLASE SUPERFAMILY PROTEIN C4A8.06C"/>
    <property type="match status" value="1"/>
</dbReference>
<evidence type="ECO:0000313" key="4">
    <source>
        <dbReference type="EMBL" id="QPK79522.1"/>
    </source>
</evidence>
<dbReference type="InterPro" id="IPR013094">
    <property type="entry name" value="AB_hydrolase_3"/>
</dbReference>
<dbReference type="AlphaFoldDB" id="A0A7T0KF82"/>
<evidence type="ECO:0000256" key="2">
    <source>
        <dbReference type="SAM" id="MobiDB-lite"/>
    </source>
</evidence>
<dbReference type="EMBL" id="CP064954">
    <property type="protein sequence ID" value="QPK79522.1"/>
    <property type="molecule type" value="Genomic_DNA"/>
</dbReference>
<name>A0A7T0KF82_9CORY</name>
<keyword evidence="1 4" id="KW-0378">Hydrolase</keyword>
<accession>A0A7T0KF82</accession>
<evidence type="ECO:0000259" key="3">
    <source>
        <dbReference type="Pfam" id="PF07859"/>
    </source>
</evidence>
<dbReference type="SUPFAM" id="SSF53474">
    <property type="entry name" value="alpha/beta-Hydrolases"/>
    <property type="match status" value="1"/>
</dbReference>
<sequence>MLDPQLRAAVAATPEQTTWDPPLLRRRGEEAFFAPDAPGTRTVNVPGACPVLVQGPVLADALLLTVHGGGFVAGRAAFDQERNRELISAAHARGWELITIGVDYSLSPEAPYPRAAEELAACVDWARRTYPGLPLVLLGDSAGAGLIIHALDRSPLADAAVLLEPVVSPALDTPSWRTYADGPVWTRRAAQASWQAYLTGVAASDASPTGPDAPAADLAPANASGANQAPGDANGANQAPANASGANQAPANASGASLAPRAPRNFPPTLIIAAAHDPLRDEAFALAGELTDTDVPTELLCLPGTAHGTLSIPGTDVWARVRASILDAIERAQGPTHRPLPD</sequence>
<organism evidence="4 5">
    <name type="scientific">Corynebacterium lizhenjunii</name>
    <dbReference type="NCBI Taxonomy" id="2709394"/>
    <lineage>
        <taxon>Bacteria</taxon>
        <taxon>Bacillati</taxon>
        <taxon>Actinomycetota</taxon>
        <taxon>Actinomycetes</taxon>
        <taxon>Mycobacteriales</taxon>
        <taxon>Corynebacteriaceae</taxon>
        <taxon>Corynebacterium</taxon>
    </lineage>
</organism>
<dbReference type="Gene3D" id="3.40.50.1820">
    <property type="entry name" value="alpha/beta hydrolase"/>
    <property type="match status" value="1"/>
</dbReference>
<feature type="compositionally biased region" description="Polar residues" evidence="2">
    <location>
        <begin position="235"/>
        <end position="255"/>
    </location>
</feature>
<feature type="region of interest" description="Disordered" evidence="2">
    <location>
        <begin position="203"/>
        <end position="262"/>
    </location>
</feature>
<keyword evidence="5" id="KW-1185">Reference proteome</keyword>
<reference evidence="4 5" key="1">
    <citation type="submission" date="2020-11" db="EMBL/GenBank/DDBJ databases">
        <title>Corynebacterium sp. ZJ-599.</title>
        <authorList>
            <person name="Zhou J."/>
        </authorList>
    </citation>
    <scope>NUCLEOTIDE SEQUENCE [LARGE SCALE GENOMIC DNA]</scope>
    <source>
        <strain evidence="4 5">ZJ-599</strain>
    </source>
</reference>
<dbReference type="Proteomes" id="UP000594681">
    <property type="component" value="Chromosome"/>
</dbReference>
<proteinExistence type="predicted"/>
<feature type="domain" description="Alpha/beta hydrolase fold-3" evidence="3">
    <location>
        <begin position="64"/>
        <end position="207"/>
    </location>
</feature>
<dbReference type="RefSeq" id="WP_165008682.1">
    <property type="nucleotide sequence ID" value="NZ_CP064954.1"/>
</dbReference>